<evidence type="ECO:0000313" key="3">
    <source>
        <dbReference type="Proteomes" id="UP000218811"/>
    </source>
</evidence>
<evidence type="ECO:0000256" key="1">
    <source>
        <dbReference type="SAM" id="MobiDB-lite"/>
    </source>
</evidence>
<keyword evidence="3" id="KW-1185">Reference proteome</keyword>
<dbReference type="Proteomes" id="UP000218811">
    <property type="component" value="Unassembled WGS sequence"/>
</dbReference>
<evidence type="ECO:0000313" key="2">
    <source>
        <dbReference type="EMBL" id="PCH43658.1"/>
    </source>
</evidence>
<accession>A0A2H3K0N0</accession>
<dbReference type="AlphaFoldDB" id="A0A2H3K0N0"/>
<protein>
    <submittedName>
        <fullName evidence="2">Uncharacterized protein</fullName>
    </submittedName>
</protein>
<name>A0A2H3K0N0_WOLCO</name>
<dbReference type="EMBL" id="KB468146">
    <property type="protein sequence ID" value="PCH43658.1"/>
    <property type="molecule type" value="Genomic_DNA"/>
</dbReference>
<gene>
    <name evidence="2" type="ORF">WOLCODRAFT_153709</name>
</gene>
<reference evidence="2 3" key="1">
    <citation type="journal article" date="2012" name="Science">
        <title>The Paleozoic origin of enzymatic lignin decomposition reconstructed from 31 fungal genomes.</title>
        <authorList>
            <person name="Floudas D."/>
            <person name="Binder M."/>
            <person name="Riley R."/>
            <person name="Barry K."/>
            <person name="Blanchette R.A."/>
            <person name="Henrissat B."/>
            <person name="Martinez A.T."/>
            <person name="Otillar R."/>
            <person name="Spatafora J.W."/>
            <person name="Yadav J.S."/>
            <person name="Aerts A."/>
            <person name="Benoit I."/>
            <person name="Boyd A."/>
            <person name="Carlson A."/>
            <person name="Copeland A."/>
            <person name="Coutinho P.M."/>
            <person name="de Vries R.P."/>
            <person name="Ferreira P."/>
            <person name="Findley K."/>
            <person name="Foster B."/>
            <person name="Gaskell J."/>
            <person name="Glotzer D."/>
            <person name="Gorecki P."/>
            <person name="Heitman J."/>
            <person name="Hesse C."/>
            <person name="Hori C."/>
            <person name="Igarashi K."/>
            <person name="Jurgens J.A."/>
            <person name="Kallen N."/>
            <person name="Kersten P."/>
            <person name="Kohler A."/>
            <person name="Kuees U."/>
            <person name="Kumar T.K.A."/>
            <person name="Kuo A."/>
            <person name="LaButti K."/>
            <person name="Larrondo L.F."/>
            <person name="Lindquist E."/>
            <person name="Ling A."/>
            <person name="Lombard V."/>
            <person name="Lucas S."/>
            <person name="Lundell T."/>
            <person name="Martin R."/>
            <person name="McLaughlin D.J."/>
            <person name="Morgenstern I."/>
            <person name="Morin E."/>
            <person name="Murat C."/>
            <person name="Nagy L.G."/>
            <person name="Nolan M."/>
            <person name="Ohm R.A."/>
            <person name="Patyshakuliyeva A."/>
            <person name="Rokas A."/>
            <person name="Ruiz-Duenas F.J."/>
            <person name="Sabat G."/>
            <person name="Salamov A."/>
            <person name="Samejima M."/>
            <person name="Schmutz J."/>
            <person name="Slot J.C."/>
            <person name="St John F."/>
            <person name="Stenlid J."/>
            <person name="Sun H."/>
            <person name="Sun S."/>
            <person name="Syed K."/>
            <person name="Tsang A."/>
            <person name="Wiebenga A."/>
            <person name="Young D."/>
            <person name="Pisabarro A."/>
            <person name="Eastwood D.C."/>
            <person name="Martin F."/>
            <person name="Cullen D."/>
            <person name="Grigoriev I.V."/>
            <person name="Hibbett D.S."/>
        </authorList>
    </citation>
    <scope>NUCLEOTIDE SEQUENCE [LARGE SCALE GENOMIC DNA]</scope>
    <source>
        <strain evidence="2 3">MD-104</strain>
    </source>
</reference>
<sequence length="234" mass="25646">MSGQVTAPEADPGRSPSVGWPRRDLDQFIAMCALRQCTRHSTLTRIVARRAFLIPSLGHCVRVASRCRRWRTRCPSGPRAADLAQDGPLSAARQHRSLLVIEMGAVAKISCPRIDTVKLSSKGHIGHHYSFIFESLKLITALHPSWFSTSKMGCTIDRLMVVRVAGSSTGAGYRMAIVRSDRIFAIQRTGFSADGSELMARAHRDSHPEQFPTAVGRANRSSGSKIDETIDAAH</sequence>
<feature type="region of interest" description="Disordered" evidence="1">
    <location>
        <begin position="204"/>
        <end position="234"/>
    </location>
</feature>
<proteinExistence type="predicted"/>
<feature type="compositionally biased region" description="Basic and acidic residues" evidence="1">
    <location>
        <begin position="225"/>
        <end position="234"/>
    </location>
</feature>
<organism evidence="2 3">
    <name type="scientific">Wolfiporia cocos (strain MD-104)</name>
    <name type="common">Brown rot fungus</name>
    <dbReference type="NCBI Taxonomy" id="742152"/>
    <lineage>
        <taxon>Eukaryota</taxon>
        <taxon>Fungi</taxon>
        <taxon>Dikarya</taxon>
        <taxon>Basidiomycota</taxon>
        <taxon>Agaricomycotina</taxon>
        <taxon>Agaricomycetes</taxon>
        <taxon>Polyporales</taxon>
        <taxon>Phaeolaceae</taxon>
        <taxon>Wolfiporia</taxon>
    </lineage>
</organism>